<evidence type="ECO:0000313" key="4">
    <source>
        <dbReference type="EMBL" id="CAJ1099350.1"/>
    </source>
</evidence>
<sequence>MGRTIVADSPLHSAANLPREWTDVVKELMKHSALEVNPRNEDGQTPLHLACYGGHFHTVGLLLGHNGIDANVVEQQWRHTTACGSSGSFMS</sequence>
<dbReference type="SMART" id="SM00248">
    <property type="entry name" value="ANK"/>
    <property type="match status" value="2"/>
</dbReference>
<accession>A0AA36HI81</accession>
<keyword evidence="2 3" id="KW-0040">ANK repeat</keyword>
<dbReference type="SUPFAM" id="SSF48403">
    <property type="entry name" value="Ankyrin repeat"/>
    <property type="match status" value="1"/>
</dbReference>
<organism evidence="4 5">
    <name type="scientific">Octopus vulgaris</name>
    <name type="common">Common octopus</name>
    <dbReference type="NCBI Taxonomy" id="6645"/>
    <lineage>
        <taxon>Eukaryota</taxon>
        <taxon>Metazoa</taxon>
        <taxon>Spiralia</taxon>
        <taxon>Lophotrochozoa</taxon>
        <taxon>Mollusca</taxon>
        <taxon>Cephalopoda</taxon>
        <taxon>Coleoidea</taxon>
        <taxon>Octopodiformes</taxon>
        <taxon>Octopoda</taxon>
        <taxon>Incirrata</taxon>
        <taxon>Octopodidae</taxon>
        <taxon>Octopus</taxon>
    </lineage>
</organism>
<comment type="caution">
    <text evidence="4">The sequence shown here is derived from an EMBL/GenBank/DDBJ whole genome shotgun (WGS) entry which is preliminary data.</text>
</comment>
<evidence type="ECO:0000256" key="2">
    <source>
        <dbReference type="ARBA" id="ARBA00023043"/>
    </source>
</evidence>
<keyword evidence="1" id="KW-0677">Repeat</keyword>
<gene>
    <name evidence="4" type="ORF">OCTVUL_1B011469</name>
</gene>
<keyword evidence="5" id="KW-1185">Reference proteome</keyword>
<feature type="repeat" description="ANK" evidence="3">
    <location>
        <begin position="42"/>
        <end position="75"/>
    </location>
</feature>
<protein>
    <submittedName>
        <fullName evidence="4">Receptor-interacting serine serine/threonine-protein kinase 4-like</fullName>
    </submittedName>
</protein>
<evidence type="ECO:0000256" key="1">
    <source>
        <dbReference type="ARBA" id="ARBA00022737"/>
    </source>
</evidence>
<dbReference type="PANTHER" id="PTHR24189">
    <property type="entry name" value="MYOTROPHIN"/>
    <property type="match status" value="1"/>
</dbReference>
<dbReference type="InterPro" id="IPR002110">
    <property type="entry name" value="Ankyrin_rpt"/>
</dbReference>
<evidence type="ECO:0000256" key="3">
    <source>
        <dbReference type="PROSITE-ProRule" id="PRU00023"/>
    </source>
</evidence>
<dbReference type="PANTHER" id="PTHR24189:SF50">
    <property type="entry name" value="ANKYRIN REPEAT AND SOCS BOX PROTEIN 2"/>
    <property type="match status" value="1"/>
</dbReference>
<evidence type="ECO:0000313" key="5">
    <source>
        <dbReference type="Proteomes" id="UP001162480"/>
    </source>
</evidence>
<dbReference type="PROSITE" id="PS50088">
    <property type="entry name" value="ANK_REPEAT"/>
    <property type="match status" value="1"/>
</dbReference>
<dbReference type="Pfam" id="PF12796">
    <property type="entry name" value="Ank_2"/>
    <property type="match status" value="1"/>
</dbReference>
<reference evidence="4" key="1">
    <citation type="submission" date="2023-08" db="EMBL/GenBank/DDBJ databases">
        <authorList>
            <person name="Alioto T."/>
            <person name="Alioto T."/>
            <person name="Gomez Garrido J."/>
        </authorList>
    </citation>
    <scope>NUCLEOTIDE SEQUENCE</scope>
</reference>
<proteinExistence type="predicted"/>
<name>A0AA36HI81_OCTVU</name>
<dbReference type="InterPro" id="IPR036770">
    <property type="entry name" value="Ankyrin_rpt-contain_sf"/>
</dbReference>
<dbReference type="Gene3D" id="1.25.40.20">
    <property type="entry name" value="Ankyrin repeat-containing domain"/>
    <property type="match status" value="1"/>
</dbReference>
<dbReference type="GO" id="GO:0016301">
    <property type="term" value="F:kinase activity"/>
    <property type="evidence" value="ECO:0007669"/>
    <property type="project" value="UniProtKB-KW"/>
</dbReference>
<dbReference type="Proteomes" id="UP001162480">
    <property type="component" value="Unassembled WGS sequence"/>
</dbReference>
<dbReference type="EMBL" id="CATOCA020000001">
    <property type="protein sequence ID" value="CAJ1099350.1"/>
    <property type="molecule type" value="Genomic_DNA"/>
</dbReference>
<dbReference type="InterPro" id="IPR050745">
    <property type="entry name" value="Multifunctional_regulatory"/>
</dbReference>
<dbReference type="AlphaFoldDB" id="A0AA36HI81"/>
<dbReference type="PROSITE" id="PS50297">
    <property type="entry name" value="ANK_REP_REGION"/>
    <property type="match status" value="1"/>
</dbReference>